<name>A0A0K2FFZ0_9BACL</name>
<dbReference type="eggNOG" id="ENOG5030I08">
    <property type="taxonomic scope" value="Bacteria"/>
</dbReference>
<dbReference type="OrthoDB" id="2656743at2"/>
<dbReference type="Proteomes" id="UP000516384">
    <property type="component" value="Chromosome"/>
</dbReference>
<evidence type="ECO:0000313" key="1">
    <source>
        <dbReference type="EMBL" id="QNR69680.1"/>
    </source>
</evidence>
<dbReference type="RefSeq" id="WP_023988612.1">
    <property type="nucleotide sequence ID" value="NZ_CP061172.1"/>
</dbReference>
<protein>
    <submittedName>
        <fullName evidence="1">Uncharacterized protein</fullName>
    </submittedName>
</protein>
<accession>A0A0K2FFZ0</accession>
<gene>
    <name evidence="1" type="ORF">IAQ67_12120</name>
</gene>
<reference evidence="1 2" key="1">
    <citation type="submission" date="2020-09" db="EMBL/GenBank/DDBJ databases">
        <title>Characterization of Paenibacillus peoriae strain ZF390 with broad-spectrum antimicrobial activity as a potential biocontrol agent.</title>
        <authorList>
            <person name="Li L."/>
            <person name="Zhao Y."/>
            <person name="Li B."/>
            <person name="Xie X."/>
        </authorList>
    </citation>
    <scope>NUCLEOTIDE SEQUENCE [LARGE SCALE GENOMIC DNA]</scope>
    <source>
        <strain evidence="1 2">ZF390</strain>
    </source>
</reference>
<sequence>MVLLLFLATAAVCAVIDVPLLTRGSRRRDLLVWGLFWITGIGVVVCSLYKINVPSPLLLVMMIYKPVNNLFTSWFY</sequence>
<dbReference type="AlphaFoldDB" id="A0A0K2FFZ0"/>
<evidence type="ECO:0000313" key="2">
    <source>
        <dbReference type="Proteomes" id="UP000516384"/>
    </source>
</evidence>
<proteinExistence type="predicted"/>
<organism evidence="1 2">
    <name type="scientific">Paenibacillus peoriae</name>
    <dbReference type="NCBI Taxonomy" id="59893"/>
    <lineage>
        <taxon>Bacteria</taxon>
        <taxon>Bacillati</taxon>
        <taxon>Bacillota</taxon>
        <taxon>Bacilli</taxon>
        <taxon>Bacillales</taxon>
        <taxon>Paenibacillaceae</taxon>
        <taxon>Paenibacillus</taxon>
    </lineage>
</organism>
<dbReference type="KEGG" id="ppeo:ABE82_12520"/>
<dbReference type="EMBL" id="CP061172">
    <property type="protein sequence ID" value="QNR69680.1"/>
    <property type="molecule type" value="Genomic_DNA"/>
</dbReference>